<reference evidence="1" key="1">
    <citation type="submission" date="2021-02" db="EMBL/GenBank/DDBJ databases">
        <authorList>
            <person name="Dougan E. K."/>
            <person name="Rhodes N."/>
            <person name="Thang M."/>
            <person name="Chan C."/>
        </authorList>
    </citation>
    <scope>NUCLEOTIDE SEQUENCE</scope>
</reference>
<sequence length="138" mass="15400">MFCYLQAQRPPAACGICLGKKKGKLDEFDRCTVLCVQWLPFCGPKLSVVFISIPESDVCGGGSFVLFMTSWPYCCHSPLGPSRRYPGFLPPETLFPRILQICVHIVRPGRGQWPARHRLVPASARSAAAVRLFAWKFS</sequence>
<dbReference type="AlphaFoldDB" id="A0A812IAA3"/>
<protein>
    <submittedName>
        <fullName evidence="1">Uncharacterized protein</fullName>
    </submittedName>
</protein>
<comment type="caution">
    <text evidence="1">The sequence shown here is derived from an EMBL/GenBank/DDBJ whole genome shotgun (WGS) entry which is preliminary data.</text>
</comment>
<evidence type="ECO:0000313" key="1">
    <source>
        <dbReference type="EMBL" id="CAE7027987.1"/>
    </source>
</evidence>
<gene>
    <name evidence="1" type="ORF">SNAT2548_LOCUS3376</name>
</gene>
<proteinExistence type="predicted"/>
<dbReference type="Proteomes" id="UP000604046">
    <property type="component" value="Unassembled WGS sequence"/>
</dbReference>
<accession>A0A812IAA3</accession>
<dbReference type="EMBL" id="CAJNDS010000205">
    <property type="protein sequence ID" value="CAE7027987.1"/>
    <property type="molecule type" value="Genomic_DNA"/>
</dbReference>
<keyword evidence="2" id="KW-1185">Reference proteome</keyword>
<organism evidence="1 2">
    <name type="scientific">Symbiodinium natans</name>
    <dbReference type="NCBI Taxonomy" id="878477"/>
    <lineage>
        <taxon>Eukaryota</taxon>
        <taxon>Sar</taxon>
        <taxon>Alveolata</taxon>
        <taxon>Dinophyceae</taxon>
        <taxon>Suessiales</taxon>
        <taxon>Symbiodiniaceae</taxon>
        <taxon>Symbiodinium</taxon>
    </lineage>
</organism>
<name>A0A812IAA3_9DINO</name>
<evidence type="ECO:0000313" key="2">
    <source>
        <dbReference type="Proteomes" id="UP000604046"/>
    </source>
</evidence>